<gene>
    <name evidence="2" type="ORF">UMC4404_06581</name>
</gene>
<feature type="transmembrane region" description="Helical" evidence="1">
    <location>
        <begin position="82"/>
        <end position="101"/>
    </location>
</feature>
<dbReference type="RefSeq" id="WP_057557565.1">
    <property type="nucleotide sequence ID" value="NZ_CDNY01000003.1"/>
</dbReference>
<dbReference type="Proteomes" id="UP000049685">
    <property type="component" value="Unassembled WGS sequence"/>
</dbReference>
<proteinExistence type="predicted"/>
<evidence type="ECO:0000256" key="1">
    <source>
        <dbReference type="SAM" id="Phobius"/>
    </source>
</evidence>
<feature type="transmembrane region" description="Helical" evidence="1">
    <location>
        <begin position="57"/>
        <end position="76"/>
    </location>
</feature>
<organism evidence="2 3">
    <name type="scientific">Paraclostridium sordellii</name>
    <name type="common">Clostridium sordellii</name>
    <dbReference type="NCBI Taxonomy" id="1505"/>
    <lineage>
        <taxon>Bacteria</taxon>
        <taxon>Bacillati</taxon>
        <taxon>Bacillota</taxon>
        <taxon>Clostridia</taxon>
        <taxon>Peptostreptococcales</taxon>
        <taxon>Peptostreptococcaceae</taxon>
        <taxon>Paraclostridium</taxon>
    </lineage>
</organism>
<evidence type="ECO:0000313" key="3">
    <source>
        <dbReference type="Proteomes" id="UP000049685"/>
    </source>
</evidence>
<name>A0A9P1L001_PARSO</name>
<feature type="transmembrane region" description="Helical" evidence="1">
    <location>
        <begin position="31"/>
        <end position="50"/>
    </location>
</feature>
<comment type="caution">
    <text evidence="2">The sequence shown here is derived from an EMBL/GenBank/DDBJ whole genome shotgun (WGS) entry which is preliminary data.</text>
</comment>
<sequence>MKKNVFGNFIPIITMLVVIILGVGFNLKGVFIIGLVGIVPLSFFIEGVMCSRKKIGFIIPLITSLTAFFIVILIYMNDSANVYLKYCLVAYILGYLFEKMISILKRGRLK</sequence>
<keyword evidence="1" id="KW-1133">Transmembrane helix</keyword>
<dbReference type="EMBL" id="CDNY01000003">
    <property type="protein sequence ID" value="CEO32678.1"/>
    <property type="molecule type" value="Genomic_DNA"/>
</dbReference>
<reference evidence="3" key="1">
    <citation type="submission" date="2015-01" db="EMBL/GenBank/DDBJ databases">
        <authorList>
            <person name="Aslett A.Martin."/>
            <person name="De Silva Nishadi"/>
        </authorList>
    </citation>
    <scope>NUCLEOTIDE SEQUENCE [LARGE SCALE GENOMIC DNA]</scope>
    <source>
        <strain evidence="3">UMC4404</strain>
    </source>
</reference>
<protein>
    <submittedName>
        <fullName evidence="2">Membrane protein</fullName>
    </submittedName>
</protein>
<accession>A0A9P1L001</accession>
<evidence type="ECO:0000313" key="2">
    <source>
        <dbReference type="EMBL" id="CEO32678.1"/>
    </source>
</evidence>
<feature type="transmembrane region" description="Helical" evidence="1">
    <location>
        <begin position="5"/>
        <end position="25"/>
    </location>
</feature>
<keyword evidence="1" id="KW-0472">Membrane</keyword>
<keyword evidence="1" id="KW-0812">Transmembrane</keyword>
<dbReference type="AlphaFoldDB" id="A0A9P1L001"/>